<dbReference type="OrthoDB" id="10251048at2759"/>
<accession>A0A432ZZJ5</accession>
<keyword evidence="2" id="KW-1185">Reference proteome</keyword>
<dbReference type="PANTHER" id="PTHR14269:SF4">
    <property type="entry name" value="CAT EYE SYNDROME CRITICAL REGION PROTEIN 5"/>
    <property type="match status" value="1"/>
</dbReference>
<evidence type="ECO:0000313" key="1">
    <source>
        <dbReference type="EMBL" id="RUO95922.1"/>
    </source>
</evidence>
<dbReference type="InterPro" id="IPR036412">
    <property type="entry name" value="HAD-like_sf"/>
</dbReference>
<dbReference type="InterPro" id="IPR050324">
    <property type="entry name" value="CDP-alcohol_PTase-I"/>
</dbReference>
<dbReference type="GO" id="GO:0005739">
    <property type="term" value="C:mitochondrion"/>
    <property type="evidence" value="ECO:0007669"/>
    <property type="project" value="TreeGrafter"/>
</dbReference>
<proteinExistence type="predicted"/>
<reference evidence="1 2" key="1">
    <citation type="journal article" date="2018" name="New Phytol.">
        <title>Phylogenomics of Endogonaceae and evolution of mycorrhizas within Mucoromycota.</title>
        <authorList>
            <person name="Chang Y."/>
            <person name="Desiro A."/>
            <person name="Na H."/>
            <person name="Sandor L."/>
            <person name="Lipzen A."/>
            <person name="Clum A."/>
            <person name="Barry K."/>
            <person name="Grigoriev I.V."/>
            <person name="Martin F.M."/>
            <person name="Stajich J.E."/>
            <person name="Smith M.E."/>
            <person name="Bonito G."/>
            <person name="Spatafora J.W."/>
        </authorList>
    </citation>
    <scope>NUCLEOTIDE SEQUENCE [LARGE SCALE GENOMIC DNA]</scope>
    <source>
        <strain evidence="1 2">GMNB39</strain>
    </source>
</reference>
<feature type="non-terminal residue" evidence="1">
    <location>
        <position position="1"/>
    </location>
</feature>
<dbReference type="SUPFAM" id="SSF56784">
    <property type="entry name" value="HAD-like"/>
    <property type="match status" value="1"/>
</dbReference>
<dbReference type="Gene3D" id="3.40.50.1000">
    <property type="entry name" value="HAD superfamily/HAD-like"/>
    <property type="match status" value="1"/>
</dbReference>
<organism evidence="1 2">
    <name type="scientific">Jimgerdemannia flammicorona</name>
    <dbReference type="NCBI Taxonomy" id="994334"/>
    <lineage>
        <taxon>Eukaryota</taxon>
        <taxon>Fungi</taxon>
        <taxon>Fungi incertae sedis</taxon>
        <taxon>Mucoromycota</taxon>
        <taxon>Mucoromycotina</taxon>
        <taxon>Endogonomycetes</taxon>
        <taxon>Endogonales</taxon>
        <taxon>Endogonaceae</taxon>
        <taxon>Jimgerdemannia</taxon>
    </lineage>
</organism>
<protein>
    <submittedName>
        <fullName evidence="1">HAD-hyrolase-like-domain-containing protein</fullName>
    </submittedName>
</protein>
<dbReference type="Pfam" id="PF13242">
    <property type="entry name" value="Hydrolase_like"/>
    <property type="match status" value="1"/>
</dbReference>
<dbReference type="EMBL" id="RBNI01024703">
    <property type="protein sequence ID" value="RUO95922.1"/>
    <property type="molecule type" value="Genomic_DNA"/>
</dbReference>
<comment type="caution">
    <text evidence="1">The sequence shown here is derived from an EMBL/GenBank/DDBJ whole genome shotgun (WGS) entry which is preliminary data.</text>
</comment>
<evidence type="ECO:0000313" key="2">
    <source>
        <dbReference type="Proteomes" id="UP000268093"/>
    </source>
</evidence>
<dbReference type="AlphaFoldDB" id="A0A432ZZJ5"/>
<gene>
    <name evidence="1" type="ORF">BC936DRAFT_142959</name>
</gene>
<dbReference type="InterPro" id="IPR023214">
    <property type="entry name" value="HAD_sf"/>
</dbReference>
<dbReference type="Proteomes" id="UP000268093">
    <property type="component" value="Unassembled WGS sequence"/>
</dbReference>
<name>A0A432ZZJ5_9FUNG</name>
<sequence>FAQGSFRLALEALYSRHTGGHELRYTLFGKPEPATYVYAENLLETIAAAQGAALHCVDSIKPRRRVYAVGDNPASDVAGANAYGWTSLLVRTGVFDGSEGENSREYPADAVVENVEEAVWWALEREESSRV</sequence>
<dbReference type="PANTHER" id="PTHR14269">
    <property type="entry name" value="CDP-DIACYLGLYCEROL--GLYCEROL-3-PHOSPHATE 3-PHOSPHATIDYLTRANSFERASE-RELATED"/>
    <property type="match status" value="1"/>
</dbReference>
<dbReference type="GO" id="GO:0046474">
    <property type="term" value="P:glycerophospholipid biosynthetic process"/>
    <property type="evidence" value="ECO:0007669"/>
    <property type="project" value="TreeGrafter"/>
</dbReference>